<name>A0A4C2E1U4_9SACH</name>
<dbReference type="AlphaFoldDB" id="A0A4C2E1U4"/>
<accession>A0A4C2E1U4</accession>
<dbReference type="Pfam" id="PF11503">
    <property type="entry name" value="YNR034W-A-like"/>
    <property type="match status" value="1"/>
</dbReference>
<comment type="caution">
    <text evidence="1">The sequence shown here is derived from an EMBL/GenBank/DDBJ whole genome shotgun (WGS) entry which is preliminary data.</text>
</comment>
<dbReference type="InterPro" id="IPR035098">
    <property type="entry name" value="YNR034W-A/EGO2_sf"/>
</dbReference>
<dbReference type="InterPro" id="IPR021591">
    <property type="entry name" value="YNR034W-A/EGO2"/>
</dbReference>
<sequence>MSCLKMDTQERQQRLQQSIPKALGTLSFDQNNRLVESTGIGKSRVEDIIDISQMELDDDGYGVTQDGEILVNVFKDAGRSVIIYTSANGYD</sequence>
<protein>
    <submittedName>
        <fullName evidence="1">Uncharacterized protein</fullName>
    </submittedName>
</protein>
<dbReference type="OrthoDB" id="4057220at2759"/>
<gene>
    <name evidence="1" type="ORF">ZYGM_004658</name>
</gene>
<dbReference type="EMBL" id="BIMX01000002">
    <property type="protein sequence ID" value="GCE97683.1"/>
    <property type="molecule type" value="Genomic_DNA"/>
</dbReference>
<keyword evidence="2" id="KW-1185">Reference proteome</keyword>
<proteinExistence type="predicted"/>
<reference evidence="1 2" key="1">
    <citation type="submission" date="2019-01" db="EMBL/GenBank/DDBJ databases">
        <title>Draft Genome Sequencing of Zygosaccharomyces mellis Ca-7.</title>
        <authorList>
            <person name="Shiwa Y."/>
            <person name="Kanesaki Y."/>
            <person name="Ishige T."/>
            <person name="Mura K."/>
            <person name="Hori T."/>
            <person name="Tamura T."/>
        </authorList>
    </citation>
    <scope>NUCLEOTIDE SEQUENCE [LARGE SCALE GENOMIC DNA]</scope>
    <source>
        <strain evidence="1 2">Ca-7</strain>
    </source>
</reference>
<evidence type="ECO:0000313" key="2">
    <source>
        <dbReference type="Proteomes" id="UP000301737"/>
    </source>
</evidence>
<dbReference type="SUPFAM" id="SSF160683">
    <property type="entry name" value="YNR034W-A-like"/>
    <property type="match status" value="1"/>
</dbReference>
<organism evidence="1 2">
    <name type="scientific">Zygosaccharomyces mellis</name>
    <dbReference type="NCBI Taxonomy" id="42258"/>
    <lineage>
        <taxon>Eukaryota</taxon>
        <taxon>Fungi</taxon>
        <taxon>Dikarya</taxon>
        <taxon>Ascomycota</taxon>
        <taxon>Saccharomycotina</taxon>
        <taxon>Saccharomycetes</taxon>
        <taxon>Saccharomycetales</taxon>
        <taxon>Saccharomycetaceae</taxon>
        <taxon>Zygosaccharomyces</taxon>
    </lineage>
</organism>
<dbReference type="Gene3D" id="3.40.1840.10">
    <property type="entry name" value="YNR034W-A-like"/>
    <property type="match status" value="1"/>
</dbReference>
<dbReference type="Proteomes" id="UP000301737">
    <property type="component" value="Unassembled WGS sequence"/>
</dbReference>
<evidence type="ECO:0000313" key="1">
    <source>
        <dbReference type="EMBL" id="GCE97683.1"/>
    </source>
</evidence>